<keyword evidence="5" id="KW-0479">Metal-binding</keyword>
<dbReference type="GO" id="GO:0008033">
    <property type="term" value="P:tRNA processing"/>
    <property type="evidence" value="ECO:0007669"/>
    <property type="project" value="UniProtKB-KW"/>
</dbReference>
<dbReference type="SUPFAM" id="SSF81301">
    <property type="entry name" value="Nucleotidyltransferase"/>
    <property type="match status" value="1"/>
</dbReference>
<dbReference type="PANTHER" id="PTHR46173:SF1">
    <property type="entry name" value="CCA TRNA NUCLEOTIDYLTRANSFERASE 1, MITOCHONDRIAL"/>
    <property type="match status" value="1"/>
</dbReference>
<keyword evidence="3" id="KW-0819">tRNA processing</keyword>
<dbReference type="Pfam" id="PF13735">
    <property type="entry name" value="tRNA_NucTran2_2"/>
    <property type="match status" value="1"/>
</dbReference>
<evidence type="ECO:0000256" key="3">
    <source>
        <dbReference type="ARBA" id="ARBA00022694"/>
    </source>
</evidence>
<feature type="domain" description="CCA-adding enzyme C-terminal" evidence="12">
    <location>
        <begin position="278"/>
        <end position="410"/>
    </location>
</feature>
<dbReference type="GO" id="GO:0000166">
    <property type="term" value="F:nucleotide binding"/>
    <property type="evidence" value="ECO:0007669"/>
    <property type="project" value="UniProtKB-KW"/>
</dbReference>
<evidence type="ECO:0000256" key="6">
    <source>
        <dbReference type="ARBA" id="ARBA00022741"/>
    </source>
</evidence>
<dbReference type="CDD" id="cd05398">
    <property type="entry name" value="NT_ClassII-CCAase"/>
    <property type="match status" value="1"/>
</dbReference>
<comment type="similarity">
    <text evidence="9">Belongs to the tRNA nucleotidyltransferase/poly(A) polymerase family.</text>
</comment>
<dbReference type="Gene3D" id="1.10.246.80">
    <property type="match status" value="1"/>
</dbReference>
<dbReference type="InterPro" id="IPR043519">
    <property type="entry name" value="NT_sf"/>
</dbReference>
<keyword evidence="4" id="KW-0548">Nucleotidyltransferase</keyword>
<dbReference type="InterPro" id="IPR032828">
    <property type="entry name" value="PolyA_RNA-bd"/>
</dbReference>
<dbReference type="GO" id="GO:0016779">
    <property type="term" value="F:nucleotidyltransferase activity"/>
    <property type="evidence" value="ECO:0007669"/>
    <property type="project" value="UniProtKB-KW"/>
</dbReference>
<evidence type="ECO:0000313" key="13">
    <source>
        <dbReference type="EMBL" id="OUM89684.1"/>
    </source>
</evidence>
<protein>
    <recommendedName>
        <fullName evidence="15">CCA tRNA nucleotidyltransferase</fullName>
    </recommendedName>
</protein>
<dbReference type="Pfam" id="PF12627">
    <property type="entry name" value="PolyA_pol_RNAbd"/>
    <property type="match status" value="1"/>
</dbReference>
<evidence type="ECO:0000256" key="9">
    <source>
        <dbReference type="RuleBase" id="RU003953"/>
    </source>
</evidence>
<dbReference type="GO" id="GO:0000049">
    <property type="term" value="F:tRNA binding"/>
    <property type="evidence" value="ECO:0007669"/>
    <property type="project" value="TreeGrafter"/>
</dbReference>
<dbReference type="NCBIfam" id="NF009814">
    <property type="entry name" value="PRK13299.1"/>
    <property type="match status" value="1"/>
</dbReference>
<comment type="caution">
    <text evidence="13">The sequence shown here is derived from an EMBL/GenBank/DDBJ whole genome shotgun (WGS) entry which is preliminary data.</text>
</comment>
<dbReference type="SUPFAM" id="SSF81891">
    <property type="entry name" value="Poly A polymerase C-terminal region-like"/>
    <property type="match status" value="1"/>
</dbReference>
<evidence type="ECO:0000256" key="7">
    <source>
        <dbReference type="ARBA" id="ARBA00022842"/>
    </source>
</evidence>
<keyword evidence="8 9" id="KW-0694">RNA-binding</keyword>
<evidence type="ECO:0000256" key="4">
    <source>
        <dbReference type="ARBA" id="ARBA00022695"/>
    </source>
</evidence>
<evidence type="ECO:0000313" key="14">
    <source>
        <dbReference type="Proteomes" id="UP000196475"/>
    </source>
</evidence>
<dbReference type="PANTHER" id="PTHR46173">
    <property type="entry name" value="CCA TRNA NUCLEOTIDYLTRANSFERASE 1, MITOCHONDRIAL"/>
    <property type="match status" value="1"/>
</dbReference>
<dbReference type="Proteomes" id="UP000196475">
    <property type="component" value="Unassembled WGS sequence"/>
</dbReference>
<sequence>MEQRGEHVPQTDRKREKAHQIMARLQEAGFQAYLVGGCLRDLLLGRPVHDYDIATDARPEEVMRLFPSAVPTGLQHGTVTVIIEHEPYEVTTFRKEVGYHRHRWPEVVYVNQLHTDLARRDFTINAMALSRQGDWIDPFGGRQDLENRTIRAVGDPARRFEEDALRMLRAIRFAAELGFRIEPLTWKAIRTHAHLLREISVERIQQEVQRILASPHPDNGLFLLQEGGLKGYIQPLCQLGPWTMEELAPLPRLAPLASRWAYLFLLHSRRPDVDANPEQFARSGLRALRCSRKLIQEVQGAIRLVRARERGESIHRLLLYHEDQRVKEAICLYGAVKGIPPQVLERQVADVDVAASQLVIRDPRQMQVNGDDLRHVIQAAPGPWIHKLLQRLYEEVALGELPNDKQTILARATRLYDRCRSEV</sequence>
<dbReference type="InterPro" id="IPR002646">
    <property type="entry name" value="PolA_pol_head_dom"/>
</dbReference>
<organism evidence="13 14">
    <name type="scientific">Bacillus thermozeamaize</name>
    <dbReference type="NCBI Taxonomy" id="230954"/>
    <lineage>
        <taxon>Bacteria</taxon>
        <taxon>Bacillati</taxon>
        <taxon>Bacillota</taxon>
        <taxon>Bacilli</taxon>
        <taxon>Bacillales</taxon>
        <taxon>Bacillaceae</taxon>
        <taxon>Bacillus</taxon>
    </lineage>
</organism>
<dbReference type="EMBL" id="LZRT01000036">
    <property type="protein sequence ID" value="OUM89684.1"/>
    <property type="molecule type" value="Genomic_DNA"/>
</dbReference>
<evidence type="ECO:0000256" key="2">
    <source>
        <dbReference type="ARBA" id="ARBA00022679"/>
    </source>
</evidence>
<feature type="domain" description="Poly A polymerase head" evidence="10">
    <location>
        <begin position="32"/>
        <end position="151"/>
    </location>
</feature>
<evidence type="ECO:0000259" key="10">
    <source>
        <dbReference type="Pfam" id="PF01743"/>
    </source>
</evidence>
<accession>A0A1Y3PRN9</accession>
<comment type="cofactor">
    <cofactor evidence="1">
        <name>Mg(2+)</name>
        <dbReference type="ChEBI" id="CHEBI:18420"/>
    </cofactor>
</comment>
<proteinExistence type="inferred from homology"/>
<evidence type="ECO:0000259" key="12">
    <source>
        <dbReference type="Pfam" id="PF13735"/>
    </source>
</evidence>
<feature type="domain" description="tRNA nucleotidyltransferase/poly(A) polymerase RNA and SrmB- binding" evidence="11">
    <location>
        <begin position="178"/>
        <end position="235"/>
    </location>
</feature>
<keyword evidence="2 9" id="KW-0808">Transferase</keyword>
<evidence type="ECO:0008006" key="15">
    <source>
        <dbReference type="Google" id="ProtNLM"/>
    </source>
</evidence>
<dbReference type="Pfam" id="PF01743">
    <property type="entry name" value="PolyA_pol"/>
    <property type="match status" value="1"/>
</dbReference>
<dbReference type="InterPro" id="IPR050264">
    <property type="entry name" value="Bact_CCA-adding_enz_type3_sf"/>
</dbReference>
<dbReference type="AlphaFoldDB" id="A0A1Y3PRN9"/>
<evidence type="ECO:0000256" key="1">
    <source>
        <dbReference type="ARBA" id="ARBA00001946"/>
    </source>
</evidence>
<gene>
    <name evidence="13" type="ORF">BAA01_02665</name>
</gene>
<reference evidence="14" key="1">
    <citation type="submission" date="2016-06" db="EMBL/GenBank/DDBJ databases">
        <authorList>
            <person name="Nascimento L."/>
            <person name="Pereira R.V."/>
            <person name="Martins L.F."/>
            <person name="Quaggio R.B."/>
            <person name="Silva A.M."/>
            <person name="Setubal J.C."/>
        </authorList>
    </citation>
    <scope>NUCLEOTIDE SEQUENCE [LARGE SCALE GENOMIC DNA]</scope>
</reference>
<dbReference type="Gene3D" id="3.30.460.10">
    <property type="entry name" value="Beta Polymerase, domain 2"/>
    <property type="match status" value="1"/>
</dbReference>
<name>A0A1Y3PRN9_9BACI</name>
<keyword evidence="7" id="KW-0460">Magnesium</keyword>
<dbReference type="GO" id="GO:0046872">
    <property type="term" value="F:metal ion binding"/>
    <property type="evidence" value="ECO:0007669"/>
    <property type="project" value="UniProtKB-KW"/>
</dbReference>
<keyword evidence="6" id="KW-0547">Nucleotide-binding</keyword>
<evidence type="ECO:0000256" key="5">
    <source>
        <dbReference type="ARBA" id="ARBA00022723"/>
    </source>
</evidence>
<dbReference type="Gene3D" id="1.10.3090.10">
    <property type="entry name" value="cca-adding enzyme, domain 2"/>
    <property type="match status" value="1"/>
</dbReference>
<dbReference type="InterPro" id="IPR032810">
    <property type="entry name" value="CCA-adding_enz_C"/>
</dbReference>
<evidence type="ECO:0000259" key="11">
    <source>
        <dbReference type="Pfam" id="PF12627"/>
    </source>
</evidence>
<evidence type="ECO:0000256" key="8">
    <source>
        <dbReference type="ARBA" id="ARBA00022884"/>
    </source>
</evidence>